<keyword evidence="4" id="KW-1134">Transmembrane beta strand</keyword>
<dbReference type="EMBL" id="AP027079">
    <property type="protein sequence ID" value="BDU70008.1"/>
    <property type="molecule type" value="Genomic_DNA"/>
</dbReference>
<evidence type="ECO:0000256" key="4">
    <source>
        <dbReference type="ARBA" id="ARBA00022452"/>
    </source>
</evidence>
<name>A0ABN6UY87_9BACT</name>
<evidence type="ECO:0000313" key="9">
    <source>
        <dbReference type="EMBL" id="BDU70008.1"/>
    </source>
</evidence>
<dbReference type="Proteomes" id="UP001242010">
    <property type="component" value="Chromosome"/>
</dbReference>
<dbReference type="InterPro" id="IPR003423">
    <property type="entry name" value="OMP_efflux"/>
</dbReference>
<dbReference type="RefSeq" id="WP_286353729.1">
    <property type="nucleotide sequence ID" value="NZ_AP027079.1"/>
</dbReference>
<keyword evidence="6" id="KW-0472">Membrane</keyword>
<reference evidence="10" key="1">
    <citation type="journal article" date="2023" name="Int. J. Syst. Evol. Microbiol.">
        <title>Mesoterricola silvestris gen. nov., sp. nov., Mesoterricola sediminis sp. nov., Geothrix oryzae sp. nov., Geothrix edaphica sp. nov., Geothrix rubra sp. nov., and Geothrix limicola sp. nov., six novel members of Acidobacteriota isolated from soils.</title>
        <authorList>
            <person name="Itoh H."/>
            <person name="Sugisawa Y."/>
            <person name="Mise K."/>
            <person name="Xu Z."/>
            <person name="Kuniyasu M."/>
            <person name="Ushijima N."/>
            <person name="Kawano K."/>
            <person name="Kobayashi E."/>
            <person name="Shiratori Y."/>
            <person name="Masuda Y."/>
            <person name="Senoo K."/>
        </authorList>
    </citation>
    <scope>NUCLEOTIDE SEQUENCE [LARGE SCALE GENOMIC DNA]</scope>
    <source>
        <strain evidence="10">Red222</strain>
    </source>
</reference>
<dbReference type="PANTHER" id="PTHR30026:SF21">
    <property type="entry name" value="SLR1270 PROTEIN"/>
    <property type="match status" value="1"/>
</dbReference>
<sequence>MSRISPPAPGRGPLLLLALAMPGLAWAQVPPAAPVTRPVASPANALPLTLAQAIRKALEQNPRVQQSLLAIAESGDDRRAAAAALMPTVAAQATGQRAKNNLDAFIGIPTPHGPEVVGPFNWGQVGVEAQVSLFDLSLWKKWRASQHAETSARAQGRAVREEITALVVGQYLRALRAAASVRAGESRVDLAEALAKLAESQQKQGVGTKLDTLRAQVQLQTERQRLIQAQTQQFTALAGLGRLLDLEPGTHLDLTDTLAAPALPGGSFQETYQAGLGQRPELAALDAREKAAENLRQAAQGLRLPTLVATGAYSSTGLQSQPWATTYQVSLGLRVPLFTGGLVSSHISRARSEQVRIQEARRDVRAQVGFEIQVARAELEAAAHEVEVAGLAVTLSTEALTQARHRFEAGVSNNIEVINAQDELARANENQIGALYRLNQSRADLARATGQLESLFAR</sequence>
<evidence type="ECO:0000256" key="6">
    <source>
        <dbReference type="ARBA" id="ARBA00023136"/>
    </source>
</evidence>
<keyword evidence="8" id="KW-0732">Signal</keyword>
<dbReference type="Pfam" id="PF02321">
    <property type="entry name" value="OEP"/>
    <property type="match status" value="2"/>
</dbReference>
<dbReference type="PANTHER" id="PTHR30026">
    <property type="entry name" value="OUTER MEMBRANE PROTEIN TOLC"/>
    <property type="match status" value="1"/>
</dbReference>
<evidence type="ECO:0000256" key="1">
    <source>
        <dbReference type="ARBA" id="ARBA00004442"/>
    </source>
</evidence>
<comment type="subcellular location">
    <subcellularLocation>
        <location evidence="1">Cell outer membrane</location>
    </subcellularLocation>
</comment>
<accession>A0ABN6UY87</accession>
<dbReference type="Gene3D" id="1.20.1600.10">
    <property type="entry name" value="Outer membrane efflux proteins (OEP)"/>
    <property type="match status" value="1"/>
</dbReference>
<keyword evidence="5" id="KW-0812">Transmembrane</keyword>
<keyword evidence="7" id="KW-0998">Cell outer membrane</keyword>
<evidence type="ECO:0000256" key="2">
    <source>
        <dbReference type="ARBA" id="ARBA00007613"/>
    </source>
</evidence>
<evidence type="ECO:0000256" key="7">
    <source>
        <dbReference type="ARBA" id="ARBA00023237"/>
    </source>
</evidence>
<evidence type="ECO:0000313" key="10">
    <source>
        <dbReference type="Proteomes" id="UP001242010"/>
    </source>
</evidence>
<dbReference type="InterPro" id="IPR051906">
    <property type="entry name" value="TolC-like"/>
</dbReference>
<keyword evidence="3" id="KW-0813">Transport</keyword>
<evidence type="ECO:0000256" key="8">
    <source>
        <dbReference type="SAM" id="SignalP"/>
    </source>
</evidence>
<protein>
    <submittedName>
        <fullName evidence="9">Secretion protein</fullName>
    </submittedName>
</protein>
<evidence type="ECO:0000256" key="3">
    <source>
        <dbReference type="ARBA" id="ARBA00022448"/>
    </source>
</evidence>
<feature type="signal peptide" evidence="8">
    <location>
        <begin position="1"/>
        <end position="27"/>
    </location>
</feature>
<comment type="similarity">
    <text evidence="2">Belongs to the outer membrane factor (OMF) (TC 1.B.17) family.</text>
</comment>
<evidence type="ECO:0000256" key="5">
    <source>
        <dbReference type="ARBA" id="ARBA00022692"/>
    </source>
</evidence>
<organism evidence="9 10">
    <name type="scientific">Geothrix oryzae</name>
    <dbReference type="NCBI Taxonomy" id="2927975"/>
    <lineage>
        <taxon>Bacteria</taxon>
        <taxon>Pseudomonadati</taxon>
        <taxon>Acidobacteriota</taxon>
        <taxon>Holophagae</taxon>
        <taxon>Holophagales</taxon>
        <taxon>Holophagaceae</taxon>
        <taxon>Geothrix</taxon>
    </lineage>
</organism>
<dbReference type="SUPFAM" id="SSF56954">
    <property type="entry name" value="Outer membrane efflux proteins (OEP)"/>
    <property type="match status" value="1"/>
</dbReference>
<keyword evidence="10" id="KW-1185">Reference proteome</keyword>
<feature type="chain" id="PRO_5045550995" evidence="8">
    <location>
        <begin position="28"/>
        <end position="458"/>
    </location>
</feature>
<proteinExistence type="inferred from homology"/>
<gene>
    <name evidence="9" type="ORF">GETHOR_21090</name>
</gene>